<keyword evidence="11" id="KW-0732">Signal</keyword>
<keyword evidence="13" id="KW-1185">Reference proteome</keyword>
<evidence type="ECO:0000313" key="13">
    <source>
        <dbReference type="Proteomes" id="UP000078348"/>
    </source>
</evidence>
<gene>
    <name evidence="12" type="ORF">AV274_1296</name>
</gene>
<evidence type="ECO:0000256" key="8">
    <source>
        <dbReference type="ARBA" id="ARBA00023034"/>
    </source>
</evidence>
<accession>A0A196SL14</accession>
<dbReference type="AlphaFoldDB" id="A0A196SL14"/>
<evidence type="ECO:0000256" key="5">
    <source>
        <dbReference type="ARBA" id="ARBA00022692"/>
    </source>
</evidence>
<comment type="caution">
    <text evidence="12">The sequence shown here is derived from an EMBL/GenBank/DDBJ whole genome shotgun (WGS) entry which is preliminary data.</text>
</comment>
<dbReference type="EC" id="2.4.1.-" evidence="10"/>
<evidence type="ECO:0000256" key="1">
    <source>
        <dbReference type="ARBA" id="ARBA00004323"/>
    </source>
</evidence>
<evidence type="ECO:0000256" key="7">
    <source>
        <dbReference type="ARBA" id="ARBA00022989"/>
    </source>
</evidence>
<keyword evidence="4" id="KW-0808">Transferase</keyword>
<dbReference type="EMBL" id="LXWW01000052">
    <property type="protein sequence ID" value="OAO16986.1"/>
    <property type="molecule type" value="Genomic_DNA"/>
</dbReference>
<dbReference type="PROSITE" id="PS51257">
    <property type="entry name" value="PROKAR_LIPOPROTEIN"/>
    <property type="match status" value="1"/>
</dbReference>
<dbReference type="OrthoDB" id="6381420at2759"/>
<organism evidence="12 13">
    <name type="scientific">Blastocystis sp. subtype 1 (strain ATCC 50177 / NandII)</name>
    <dbReference type="NCBI Taxonomy" id="478820"/>
    <lineage>
        <taxon>Eukaryota</taxon>
        <taxon>Sar</taxon>
        <taxon>Stramenopiles</taxon>
        <taxon>Bigyra</taxon>
        <taxon>Opalozoa</taxon>
        <taxon>Opalinata</taxon>
        <taxon>Blastocystidae</taxon>
        <taxon>Blastocystis</taxon>
    </lineage>
</organism>
<keyword evidence="6" id="KW-0735">Signal-anchor</keyword>
<evidence type="ECO:0000256" key="4">
    <source>
        <dbReference type="ARBA" id="ARBA00022679"/>
    </source>
</evidence>
<dbReference type="Pfam" id="PF01762">
    <property type="entry name" value="Galactosyl_T"/>
    <property type="match status" value="1"/>
</dbReference>
<keyword evidence="7" id="KW-1133">Transmembrane helix</keyword>
<dbReference type="InterPro" id="IPR002659">
    <property type="entry name" value="Glyco_trans_31"/>
</dbReference>
<dbReference type="Proteomes" id="UP000078348">
    <property type="component" value="Unassembled WGS sequence"/>
</dbReference>
<keyword evidence="9" id="KW-0472">Membrane</keyword>
<evidence type="ECO:0000256" key="11">
    <source>
        <dbReference type="SAM" id="SignalP"/>
    </source>
</evidence>
<dbReference type="GO" id="GO:0006493">
    <property type="term" value="P:protein O-linked glycosylation"/>
    <property type="evidence" value="ECO:0007669"/>
    <property type="project" value="TreeGrafter"/>
</dbReference>
<dbReference type="Gene3D" id="3.90.550.50">
    <property type="match status" value="1"/>
</dbReference>
<sequence length="370" mass="43155">MLTSTRFLVAFLPFLFIACTIQFISSRARTPANSSIVYYMRNDLPEDFVDEKQQKEEYQKLLDEANRDETPFYKIDGLDDLKLRYLRLVGRPFRFRKSRLPTYPTIPYGMPVSVLQEPSFEGMPNVTFLTLMLSRSCDFKIRSIVRNQTKGRQHDHDYHIVFVLATSATPCNEEIALENEKNGDILQFNHMDTYNNITLSVLFALHYVSRQNLPVKYVFKTDSDCVVNYPLLKQYIAKLPKDNQEKLYMGRCDMGSGYNYYLATRKNFIPRSLILNELFIPYYVTGGGYVISYSVLPRLLLGIRHLPFIGHNEDVNVGRGMKMMGIPCVNIKDKWISRYGCDSKEVCSEYVVLHPYAYDEEIIRFYSYVQ</sequence>
<evidence type="ECO:0000256" key="3">
    <source>
        <dbReference type="ARBA" id="ARBA00022676"/>
    </source>
</evidence>
<feature type="signal peptide" evidence="11">
    <location>
        <begin position="1"/>
        <end position="26"/>
    </location>
</feature>
<keyword evidence="3 10" id="KW-0328">Glycosyltransferase</keyword>
<evidence type="ECO:0000256" key="10">
    <source>
        <dbReference type="RuleBase" id="RU363063"/>
    </source>
</evidence>
<dbReference type="GO" id="GO:0000139">
    <property type="term" value="C:Golgi membrane"/>
    <property type="evidence" value="ECO:0007669"/>
    <property type="project" value="UniProtKB-SubCell"/>
</dbReference>
<comment type="subcellular location">
    <subcellularLocation>
        <location evidence="1 10">Golgi apparatus membrane</location>
        <topology evidence="1 10">Single-pass type II membrane protein</topology>
    </subcellularLocation>
</comment>
<comment type="similarity">
    <text evidence="2 10">Belongs to the glycosyltransferase 31 family.</text>
</comment>
<evidence type="ECO:0000313" key="12">
    <source>
        <dbReference type="EMBL" id="OAO16986.1"/>
    </source>
</evidence>
<keyword evidence="8 10" id="KW-0333">Golgi apparatus</keyword>
<dbReference type="GO" id="GO:0016758">
    <property type="term" value="F:hexosyltransferase activity"/>
    <property type="evidence" value="ECO:0007669"/>
    <property type="project" value="InterPro"/>
</dbReference>
<evidence type="ECO:0000256" key="6">
    <source>
        <dbReference type="ARBA" id="ARBA00022968"/>
    </source>
</evidence>
<reference evidence="12 13" key="1">
    <citation type="submission" date="2016-05" db="EMBL/GenBank/DDBJ databases">
        <title>Nuclear genome of Blastocystis sp. subtype 1 NandII.</title>
        <authorList>
            <person name="Gentekaki E."/>
            <person name="Curtis B."/>
            <person name="Stairs C."/>
            <person name="Eme L."/>
            <person name="Herman E."/>
            <person name="Klimes V."/>
            <person name="Arias M.C."/>
            <person name="Elias M."/>
            <person name="Hilliou F."/>
            <person name="Klute M."/>
            <person name="Malik S.-B."/>
            <person name="Pightling A."/>
            <person name="Rachubinski R."/>
            <person name="Salas D."/>
            <person name="Schlacht A."/>
            <person name="Suga H."/>
            <person name="Archibald J."/>
            <person name="Ball S.G."/>
            <person name="Clark G."/>
            <person name="Dacks J."/>
            <person name="Van Der Giezen M."/>
            <person name="Tsaousis A."/>
            <person name="Roger A."/>
        </authorList>
    </citation>
    <scope>NUCLEOTIDE SEQUENCE [LARGE SCALE GENOMIC DNA]</scope>
    <source>
        <strain evidence="13">ATCC 50177 / NandII</strain>
    </source>
</reference>
<evidence type="ECO:0000256" key="2">
    <source>
        <dbReference type="ARBA" id="ARBA00008661"/>
    </source>
</evidence>
<feature type="chain" id="PRO_5008274691" description="Hexosyltransferase" evidence="11">
    <location>
        <begin position="27"/>
        <end position="370"/>
    </location>
</feature>
<dbReference type="PANTHER" id="PTHR11214">
    <property type="entry name" value="BETA-1,3-N-ACETYLGLUCOSAMINYLTRANSFERASE"/>
    <property type="match status" value="1"/>
</dbReference>
<dbReference type="PANTHER" id="PTHR11214:SF3">
    <property type="entry name" value="BETA-1,3-GALACTOSYLTRANSFERASE 6"/>
    <property type="match status" value="1"/>
</dbReference>
<protein>
    <recommendedName>
        <fullName evidence="10">Hexosyltransferase</fullName>
        <ecNumber evidence="10">2.4.1.-</ecNumber>
    </recommendedName>
</protein>
<evidence type="ECO:0000256" key="9">
    <source>
        <dbReference type="ARBA" id="ARBA00023136"/>
    </source>
</evidence>
<keyword evidence="5" id="KW-0812">Transmembrane</keyword>
<name>A0A196SL14_BLAHN</name>
<dbReference type="STRING" id="478820.A0A196SL14"/>
<proteinExistence type="inferred from homology"/>